<dbReference type="PANTHER" id="PTHR11257">
    <property type="entry name" value="CHEMOSENSORY PROTEIN-RELATED"/>
    <property type="match status" value="1"/>
</dbReference>
<keyword evidence="3" id="KW-1185">Reference proteome</keyword>
<protein>
    <submittedName>
        <fullName evidence="2">Uncharacterized protein</fullName>
    </submittedName>
</protein>
<accession>A0A8K0DKU6</accession>
<dbReference type="Pfam" id="PF03392">
    <property type="entry name" value="OS-D"/>
    <property type="match status" value="1"/>
</dbReference>
<dbReference type="OrthoDB" id="6344725at2759"/>
<dbReference type="InterPro" id="IPR036682">
    <property type="entry name" value="OS_D_A10/PebIII_sf"/>
</dbReference>
<proteinExistence type="predicted"/>
<dbReference type="InterPro" id="IPR005055">
    <property type="entry name" value="A10/PebIII"/>
</dbReference>
<reference evidence="2" key="1">
    <citation type="submission" date="2019-08" db="EMBL/GenBank/DDBJ databases">
        <title>The genome of the North American firefly Photinus pyralis.</title>
        <authorList>
            <consortium name="Photinus pyralis genome working group"/>
            <person name="Fallon T.R."/>
            <person name="Sander Lower S.E."/>
            <person name="Weng J.-K."/>
        </authorList>
    </citation>
    <scope>NUCLEOTIDE SEQUENCE</scope>
    <source>
        <strain evidence="2">TRF0915ILg1</strain>
        <tissue evidence="2">Whole body</tissue>
    </source>
</reference>
<dbReference type="Proteomes" id="UP000801492">
    <property type="component" value="Unassembled WGS sequence"/>
</dbReference>
<feature type="signal peptide" evidence="1">
    <location>
        <begin position="1"/>
        <end position="19"/>
    </location>
</feature>
<dbReference type="EMBL" id="VTPC01000403">
    <property type="protein sequence ID" value="KAF2905929.1"/>
    <property type="molecule type" value="Genomic_DNA"/>
</dbReference>
<organism evidence="2 3">
    <name type="scientific">Ignelater luminosus</name>
    <name type="common">Cucubano</name>
    <name type="synonym">Pyrophorus luminosus</name>
    <dbReference type="NCBI Taxonomy" id="2038154"/>
    <lineage>
        <taxon>Eukaryota</taxon>
        <taxon>Metazoa</taxon>
        <taxon>Ecdysozoa</taxon>
        <taxon>Arthropoda</taxon>
        <taxon>Hexapoda</taxon>
        <taxon>Insecta</taxon>
        <taxon>Pterygota</taxon>
        <taxon>Neoptera</taxon>
        <taxon>Endopterygota</taxon>
        <taxon>Coleoptera</taxon>
        <taxon>Polyphaga</taxon>
        <taxon>Elateriformia</taxon>
        <taxon>Elateroidea</taxon>
        <taxon>Elateridae</taxon>
        <taxon>Agrypninae</taxon>
        <taxon>Pyrophorini</taxon>
        <taxon>Ignelater</taxon>
    </lineage>
</organism>
<keyword evidence="1" id="KW-0732">Signal</keyword>
<evidence type="ECO:0000313" key="3">
    <source>
        <dbReference type="Proteomes" id="UP000801492"/>
    </source>
</evidence>
<dbReference type="SUPFAM" id="SSF100910">
    <property type="entry name" value="Chemosensory protein Csp2"/>
    <property type="match status" value="1"/>
</dbReference>
<gene>
    <name evidence="2" type="ORF">ILUMI_00247</name>
</gene>
<dbReference type="AlphaFoldDB" id="A0A8K0DKU6"/>
<comment type="caution">
    <text evidence="2">The sequence shown here is derived from an EMBL/GenBank/DDBJ whole genome shotgun (WGS) entry which is preliminary data.</text>
</comment>
<dbReference type="Gene3D" id="1.10.2080.10">
    <property type="entry name" value="Insect odorant-binding protein A10/Ejaculatory bulb-specific protein 3"/>
    <property type="match status" value="1"/>
</dbReference>
<name>A0A8K0DKU6_IGNLU</name>
<evidence type="ECO:0000256" key="1">
    <source>
        <dbReference type="SAM" id="SignalP"/>
    </source>
</evidence>
<feature type="chain" id="PRO_5035453411" evidence="1">
    <location>
        <begin position="20"/>
        <end position="128"/>
    </location>
</feature>
<dbReference type="PANTHER" id="PTHR11257:SF13">
    <property type="entry name" value="GEO07322P1"/>
    <property type="match status" value="1"/>
</dbReference>
<sequence length="128" mass="14666">MQLCGIVIVICAVVVVTWAQNRYTTKYDNVNVDTILSNDRVLNNYIKCLMEEGPCTPEGRELKKTLPDALSSGCTKCNDRQKQTAEKVIKHLQVKRSRDWDRLTKKYDPQGEYKKRYDTHVATARTAA</sequence>
<evidence type="ECO:0000313" key="2">
    <source>
        <dbReference type="EMBL" id="KAF2905929.1"/>
    </source>
</evidence>